<dbReference type="InterPro" id="IPR036779">
    <property type="entry name" value="LysM_dom_sf"/>
</dbReference>
<dbReference type="SUPFAM" id="SSF54106">
    <property type="entry name" value="LysM domain"/>
    <property type="match status" value="1"/>
</dbReference>
<dbReference type="InterPro" id="IPR018392">
    <property type="entry name" value="LysM"/>
</dbReference>
<comment type="caution">
    <text evidence="4">The sequence shown here is derived from an EMBL/GenBank/DDBJ whole genome shotgun (WGS) entry which is preliminary data.</text>
</comment>
<keyword evidence="5" id="KW-1185">Reference proteome</keyword>
<dbReference type="EMBL" id="QORO01000003">
    <property type="protein sequence ID" value="RCK58323.1"/>
    <property type="molecule type" value="Genomic_DNA"/>
</dbReference>
<feature type="transmembrane region" description="Helical" evidence="2">
    <location>
        <begin position="34"/>
        <end position="58"/>
    </location>
</feature>
<sequence length="128" mass="13343">MNTITPAASSHQVSTPSGQATRTRLRITRRGRRVVAMLAATPLVAAAAIAIINGGAALGSNEQGVSADAFDSVTVMPGDTLWSIAEDVAPQEDPRDVVDEISDLNRLSSSTVDTGQRLFLPIAYSAGH</sequence>
<dbReference type="SMART" id="SM00257">
    <property type="entry name" value="LysM"/>
    <property type="match status" value="1"/>
</dbReference>
<evidence type="ECO:0000256" key="2">
    <source>
        <dbReference type="SAM" id="Phobius"/>
    </source>
</evidence>
<protein>
    <submittedName>
        <fullName evidence="4">LysM peptidoglycan-binding domain-containing protein</fullName>
    </submittedName>
</protein>
<organism evidence="4 5">
    <name type="scientific">Microbacterium sorbitolivorans</name>
    <dbReference type="NCBI Taxonomy" id="1867410"/>
    <lineage>
        <taxon>Bacteria</taxon>
        <taxon>Bacillati</taxon>
        <taxon>Actinomycetota</taxon>
        <taxon>Actinomycetes</taxon>
        <taxon>Micrococcales</taxon>
        <taxon>Microbacteriaceae</taxon>
        <taxon>Microbacterium</taxon>
    </lineage>
</organism>
<evidence type="ECO:0000313" key="4">
    <source>
        <dbReference type="EMBL" id="RCK58323.1"/>
    </source>
</evidence>
<keyword evidence="2" id="KW-0472">Membrane</keyword>
<proteinExistence type="predicted"/>
<dbReference type="Gene3D" id="3.10.350.10">
    <property type="entry name" value="LysM domain"/>
    <property type="match status" value="1"/>
</dbReference>
<keyword evidence="2" id="KW-1133">Transmembrane helix</keyword>
<dbReference type="Pfam" id="PF01476">
    <property type="entry name" value="LysM"/>
    <property type="match status" value="1"/>
</dbReference>
<dbReference type="OrthoDB" id="5084290at2"/>
<dbReference type="PROSITE" id="PS51782">
    <property type="entry name" value="LYSM"/>
    <property type="match status" value="1"/>
</dbReference>
<evidence type="ECO:0000259" key="3">
    <source>
        <dbReference type="PROSITE" id="PS51782"/>
    </source>
</evidence>
<dbReference type="RefSeq" id="WP_114117926.1">
    <property type="nucleotide sequence ID" value="NZ_BMHU01000002.1"/>
</dbReference>
<dbReference type="AlphaFoldDB" id="A0A367XXI3"/>
<accession>A0A367XXI3</accession>
<dbReference type="Proteomes" id="UP000253508">
    <property type="component" value="Unassembled WGS sequence"/>
</dbReference>
<evidence type="ECO:0000313" key="5">
    <source>
        <dbReference type="Proteomes" id="UP000253508"/>
    </source>
</evidence>
<dbReference type="CDD" id="cd00118">
    <property type="entry name" value="LysM"/>
    <property type="match status" value="1"/>
</dbReference>
<gene>
    <name evidence="4" type="ORF">DTO57_09090</name>
</gene>
<reference evidence="4 5" key="1">
    <citation type="submission" date="2018-07" db="EMBL/GenBank/DDBJ databases">
        <title>Microbacterium endoborsara sp. nov., a novel actinobacterium isolated from Borszczowia aralocaspica.</title>
        <authorList>
            <person name="An D."/>
        </authorList>
    </citation>
    <scope>NUCLEOTIDE SEQUENCE [LARGE SCALE GENOMIC DNA]</scope>
    <source>
        <strain evidence="4 5">C1.15228</strain>
    </source>
</reference>
<feature type="domain" description="LysM" evidence="3">
    <location>
        <begin position="71"/>
        <end position="120"/>
    </location>
</feature>
<keyword evidence="2" id="KW-0812">Transmembrane</keyword>
<name>A0A367XXI3_9MICO</name>
<feature type="region of interest" description="Disordered" evidence="1">
    <location>
        <begin position="1"/>
        <end position="22"/>
    </location>
</feature>
<evidence type="ECO:0000256" key="1">
    <source>
        <dbReference type="SAM" id="MobiDB-lite"/>
    </source>
</evidence>
<feature type="compositionally biased region" description="Polar residues" evidence="1">
    <location>
        <begin position="1"/>
        <end position="20"/>
    </location>
</feature>